<evidence type="ECO:0000256" key="3">
    <source>
        <dbReference type="ARBA" id="ARBA00023082"/>
    </source>
</evidence>
<evidence type="ECO:0000313" key="9">
    <source>
        <dbReference type="Proteomes" id="UP000680304"/>
    </source>
</evidence>
<dbReference type="PANTHER" id="PTHR43133:SF8">
    <property type="entry name" value="RNA POLYMERASE SIGMA FACTOR HI_1459-RELATED"/>
    <property type="match status" value="1"/>
</dbReference>
<keyword evidence="4" id="KW-0238">DNA-binding</keyword>
<evidence type="ECO:0000313" key="8">
    <source>
        <dbReference type="EMBL" id="GIQ66153.1"/>
    </source>
</evidence>
<feature type="domain" description="RNA polymerase sigma-70 region 2" evidence="6">
    <location>
        <begin position="23"/>
        <end position="83"/>
    </location>
</feature>
<feature type="domain" description="RNA polymerase sigma factor 70 region 4 type 2" evidence="7">
    <location>
        <begin position="113"/>
        <end position="161"/>
    </location>
</feature>
<keyword evidence="9" id="KW-1185">Reference proteome</keyword>
<dbReference type="InterPro" id="IPR007627">
    <property type="entry name" value="RNA_pol_sigma70_r2"/>
</dbReference>
<reference evidence="8 9" key="1">
    <citation type="submission" date="2021-04" db="EMBL/GenBank/DDBJ databases">
        <title>Draft genome sequence of Paenibacillus cisolokensis, LC2-13A.</title>
        <authorList>
            <person name="Uke A."/>
            <person name="Chhe C."/>
            <person name="Baramee S."/>
            <person name="Kosugi A."/>
        </authorList>
    </citation>
    <scope>NUCLEOTIDE SEQUENCE [LARGE SCALE GENOMIC DNA]</scope>
    <source>
        <strain evidence="8 9">LC2-13A</strain>
    </source>
</reference>
<dbReference type="SUPFAM" id="SSF88946">
    <property type="entry name" value="Sigma2 domain of RNA polymerase sigma factors"/>
    <property type="match status" value="1"/>
</dbReference>
<name>A0ABQ4NDV1_9BACL</name>
<dbReference type="InterPro" id="IPR013249">
    <property type="entry name" value="RNA_pol_sigma70_r4_t2"/>
</dbReference>
<dbReference type="InterPro" id="IPR036388">
    <property type="entry name" value="WH-like_DNA-bd_sf"/>
</dbReference>
<dbReference type="Proteomes" id="UP000680304">
    <property type="component" value="Unassembled WGS sequence"/>
</dbReference>
<evidence type="ECO:0000256" key="4">
    <source>
        <dbReference type="ARBA" id="ARBA00023125"/>
    </source>
</evidence>
<organism evidence="8 9">
    <name type="scientific">Paenibacillus cisolokensis</name>
    <dbReference type="NCBI Taxonomy" id="1658519"/>
    <lineage>
        <taxon>Bacteria</taxon>
        <taxon>Bacillati</taxon>
        <taxon>Bacillota</taxon>
        <taxon>Bacilli</taxon>
        <taxon>Bacillales</taxon>
        <taxon>Paenibacillaceae</taxon>
        <taxon>Paenibacillus</taxon>
    </lineage>
</organism>
<keyword evidence="3" id="KW-0731">Sigma factor</keyword>
<sequence length="240" mass="26500">MPSQRGRGGRDSGLEFEIAVIRDALVRYGLSLTGSPWDAEDLAQEACLKAMPVLQRRLQHDNPVAYALRIAKNVWIDQQRRNRLFRQLMENGLPGMKTAEKDAAEETEAVMNMLLSRLSPMQCVIFLLRETMGYTGPETANMLGCSEGAVKSALYRARRALERMRRAGVEALPERSGSVKRELAYAFAAAFRIGDAYALIRLVQDDGFDSTPTAFVTVSRPDGAPECRLDGGTARALMSA</sequence>
<dbReference type="InterPro" id="IPR013324">
    <property type="entry name" value="RNA_pol_sigma_r3/r4-like"/>
</dbReference>
<comment type="caution">
    <text evidence="8">The sequence shown here is derived from an EMBL/GenBank/DDBJ whole genome shotgun (WGS) entry which is preliminary data.</text>
</comment>
<dbReference type="PANTHER" id="PTHR43133">
    <property type="entry name" value="RNA POLYMERASE ECF-TYPE SIGMA FACTO"/>
    <property type="match status" value="1"/>
</dbReference>
<dbReference type="EMBL" id="BOVJ01000168">
    <property type="protein sequence ID" value="GIQ66153.1"/>
    <property type="molecule type" value="Genomic_DNA"/>
</dbReference>
<dbReference type="Pfam" id="PF04542">
    <property type="entry name" value="Sigma70_r2"/>
    <property type="match status" value="1"/>
</dbReference>
<dbReference type="NCBIfam" id="TIGR02937">
    <property type="entry name" value="sigma70-ECF"/>
    <property type="match status" value="1"/>
</dbReference>
<evidence type="ECO:0000259" key="7">
    <source>
        <dbReference type="Pfam" id="PF08281"/>
    </source>
</evidence>
<protein>
    <recommendedName>
        <fullName evidence="10">RNA polymerase sigma factor</fullName>
    </recommendedName>
</protein>
<keyword evidence="5" id="KW-0804">Transcription</keyword>
<proteinExistence type="inferred from homology"/>
<dbReference type="Pfam" id="PF08281">
    <property type="entry name" value="Sigma70_r4_2"/>
    <property type="match status" value="1"/>
</dbReference>
<gene>
    <name evidence="8" type="ORF">PACILC2_47210</name>
</gene>
<dbReference type="InterPro" id="IPR014284">
    <property type="entry name" value="RNA_pol_sigma-70_dom"/>
</dbReference>
<keyword evidence="2" id="KW-0805">Transcription regulation</keyword>
<evidence type="ECO:0008006" key="10">
    <source>
        <dbReference type="Google" id="ProtNLM"/>
    </source>
</evidence>
<evidence type="ECO:0000256" key="1">
    <source>
        <dbReference type="ARBA" id="ARBA00010641"/>
    </source>
</evidence>
<dbReference type="Gene3D" id="1.10.10.10">
    <property type="entry name" value="Winged helix-like DNA-binding domain superfamily/Winged helix DNA-binding domain"/>
    <property type="match status" value="1"/>
</dbReference>
<dbReference type="RefSeq" id="WP_213530706.1">
    <property type="nucleotide sequence ID" value="NZ_BOVJ01000168.1"/>
</dbReference>
<evidence type="ECO:0000256" key="5">
    <source>
        <dbReference type="ARBA" id="ARBA00023163"/>
    </source>
</evidence>
<dbReference type="InterPro" id="IPR013325">
    <property type="entry name" value="RNA_pol_sigma_r2"/>
</dbReference>
<evidence type="ECO:0000259" key="6">
    <source>
        <dbReference type="Pfam" id="PF04542"/>
    </source>
</evidence>
<dbReference type="SUPFAM" id="SSF88659">
    <property type="entry name" value="Sigma3 and sigma4 domains of RNA polymerase sigma factors"/>
    <property type="match status" value="1"/>
</dbReference>
<comment type="similarity">
    <text evidence="1">Belongs to the sigma-70 factor family. ECF subfamily.</text>
</comment>
<evidence type="ECO:0000256" key="2">
    <source>
        <dbReference type="ARBA" id="ARBA00023015"/>
    </source>
</evidence>
<dbReference type="InterPro" id="IPR039425">
    <property type="entry name" value="RNA_pol_sigma-70-like"/>
</dbReference>
<accession>A0ABQ4NDV1</accession>
<dbReference type="Gene3D" id="1.10.1740.10">
    <property type="match status" value="1"/>
</dbReference>